<name>A0A0U2JJ29_9ALTE</name>
<evidence type="ECO:0000313" key="3">
    <source>
        <dbReference type="EMBL" id="ALS98742.1"/>
    </source>
</evidence>
<feature type="transmembrane region" description="Helical" evidence="1">
    <location>
        <begin position="129"/>
        <end position="146"/>
    </location>
</feature>
<feature type="transmembrane region" description="Helical" evidence="1">
    <location>
        <begin position="9"/>
        <end position="29"/>
    </location>
</feature>
<gene>
    <name evidence="3" type="ORF">AT746_10980</name>
</gene>
<feature type="transmembrane region" description="Helical" evidence="1">
    <location>
        <begin position="41"/>
        <end position="60"/>
    </location>
</feature>
<reference evidence="3" key="1">
    <citation type="submission" date="2015-12" db="EMBL/GenBank/DDBJ databases">
        <title>Complete genome of Lacimicrobium alkaliphilum KCTC 32984.</title>
        <authorList>
            <person name="Kim S.-G."/>
            <person name="Lee Y.-J."/>
        </authorList>
    </citation>
    <scope>NUCLEOTIDE SEQUENCE [LARGE SCALE GENOMIC DNA]</scope>
    <source>
        <strain evidence="3">YelD216</strain>
    </source>
</reference>
<accession>A0A0U2JJ29</accession>
<organism evidence="3 4">
    <name type="scientific">Lacimicrobium alkaliphilum</name>
    <dbReference type="NCBI Taxonomy" id="1526571"/>
    <lineage>
        <taxon>Bacteria</taxon>
        <taxon>Pseudomonadati</taxon>
        <taxon>Pseudomonadota</taxon>
        <taxon>Gammaproteobacteria</taxon>
        <taxon>Alteromonadales</taxon>
        <taxon>Alteromonadaceae</taxon>
        <taxon>Lacimicrobium</taxon>
    </lineage>
</organism>
<keyword evidence="1" id="KW-0472">Membrane</keyword>
<keyword evidence="4" id="KW-1185">Reference proteome</keyword>
<dbReference type="EMBL" id="CP013650">
    <property type="protein sequence ID" value="ALS98742.1"/>
    <property type="molecule type" value="Genomic_DNA"/>
</dbReference>
<sequence>MHNVAVRHWYGFGLSLLTAVLWGMLPVFLKLSLQVMDAITITWFRFTLAAVFVGLMLYKSNALPPMRAISRSNNLLLFIAAAGLIANYILYLKGVDYLNPETAQVLIQLAPFLLMLGGILLYKERFNRLETVGAVTLLSGLLLFFNERLPLLFSSLGMYTQGVLFIIVAAITWAVYALSQKVLLRAITAKQLTLILYCAGGLVLLPFSDIVLITDMSTLQFWALMFCCANTVVGYGAFTEALHVWHASKVSAVIALAPLFTFLSMEGAVRIWPQHFAPSDLDHWAYIGAAMVMVGSMLTAVGKGKQQAAPIKTPVAPETNDS</sequence>
<dbReference type="PANTHER" id="PTHR22911">
    <property type="entry name" value="ACYL-MALONYL CONDENSING ENZYME-RELATED"/>
    <property type="match status" value="1"/>
</dbReference>
<feature type="domain" description="EamA" evidence="2">
    <location>
        <begin position="11"/>
        <end position="145"/>
    </location>
</feature>
<evidence type="ECO:0000256" key="1">
    <source>
        <dbReference type="SAM" id="Phobius"/>
    </source>
</evidence>
<proteinExistence type="predicted"/>
<protein>
    <recommendedName>
        <fullName evidence="2">EamA domain-containing protein</fullName>
    </recommendedName>
</protein>
<dbReference type="AlphaFoldDB" id="A0A0U2JJ29"/>
<dbReference type="PANTHER" id="PTHR22911:SF134">
    <property type="entry name" value="DMT FAMILY TRANSPORTER"/>
    <property type="match status" value="1"/>
</dbReference>
<dbReference type="InterPro" id="IPR000620">
    <property type="entry name" value="EamA_dom"/>
</dbReference>
<keyword evidence="1" id="KW-1133">Transmembrane helix</keyword>
<dbReference type="InterPro" id="IPR037185">
    <property type="entry name" value="EmrE-like"/>
</dbReference>
<dbReference type="RefSeq" id="WP_062480257.1">
    <property type="nucleotide sequence ID" value="NZ_CP013650.1"/>
</dbReference>
<dbReference type="Pfam" id="PF00892">
    <property type="entry name" value="EamA"/>
    <property type="match status" value="2"/>
</dbReference>
<feature type="transmembrane region" description="Helical" evidence="1">
    <location>
        <begin position="284"/>
        <end position="302"/>
    </location>
</feature>
<feature type="transmembrane region" description="Helical" evidence="1">
    <location>
        <begin position="191"/>
        <end position="213"/>
    </location>
</feature>
<dbReference type="KEGG" id="lal:AT746_10980"/>
<keyword evidence="1" id="KW-0812">Transmembrane</keyword>
<feature type="transmembrane region" description="Helical" evidence="1">
    <location>
        <begin position="158"/>
        <end position="179"/>
    </location>
</feature>
<dbReference type="Proteomes" id="UP000068447">
    <property type="component" value="Chromosome"/>
</dbReference>
<evidence type="ECO:0000313" key="4">
    <source>
        <dbReference type="Proteomes" id="UP000068447"/>
    </source>
</evidence>
<dbReference type="SUPFAM" id="SSF103481">
    <property type="entry name" value="Multidrug resistance efflux transporter EmrE"/>
    <property type="match status" value="1"/>
</dbReference>
<dbReference type="OrthoDB" id="8479066at2"/>
<dbReference type="STRING" id="1526571.AT746_10980"/>
<feature type="transmembrane region" description="Helical" evidence="1">
    <location>
        <begin position="72"/>
        <end position="91"/>
    </location>
</feature>
<feature type="transmembrane region" description="Helical" evidence="1">
    <location>
        <begin position="219"/>
        <end position="238"/>
    </location>
</feature>
<feature type="domain" description="EamA" evidence="2">
    <location>
        <begin position="162"/>
        <end position="263"/>
    </location>
</feature>
<feature type="transmembrane region" description="Helical" evidence="1">
    <location>
        <begin position="103"/>
        <end position="122"/>
    </location>
</feature>
<dbReference type="GO" id="GO:0016020">
    <property type="term" value="C:membrane"/>
    <property type="evidence" value="ECO:0007669"/>
    <property type="project" value="InterPro"/>
</dbReference>
<feature type="transmembrane region" description="Helical" evidence="1">
    <location>
        <begin position="250"/>
        <end position="272"/>
    </location>
</feature>
<evidence type="ECO:0000259" key="2">
    <source>
        <dbReference type="Pfam" id="PF00892"/>
    </source>
</evidence>